<protein>
    <recommendedName>
        <fullName evidence="1">Glycosyltransferase 2-like domain-containing protein</fullName>
    </recommendedName>
</protein>
<keyword evidence="3" id="KW-1185">Reference proteome</keyword>
<proteinExistence type="predicted"/>
<dbReference type="RefSeq" id="XP_022659475.1">
    <property type="nucleotide sequence ID" value="XM_022803740.1"/>
</dbReference>
<organism evidence="2 3">
    <name type="scientific">Varroa destructor</name>
    <name type="common">Honeybee mite</name>
    <dbReference type="NCBI Taxonomy" id="109461"/>
    <lineage>
        <taxon>Eukaryota</taxon>
        <taxon>Metazoa</taxon>
        <taxon>Ecdysozoa</taxon>
        <taxon>Arthropoda</taxon>
        <taxon>Chelicerata</taxon>
        <taxon>Arachnida</taxon>
        <taxon>Acari</taxon>
        <taxon>Parasitiformes</taxon>
        <taxon>Mesostigmata</taxon>
        <taxon>Gamasina</taxon>
        <taxon>Dermanyssoidea</taxon>
        <taxon>Varroidae</taxon>
        <taxon>Varroa</taxon>
    </lineage>
</organism>
<dbReference type="InterPro" id="IPR029044">
    <property type="entry name" value="Nucleotide-diphossugar_trans"/>
</dbReference>
<dbReference type="Gene3D" id="3.90.550.10">
    <property type="entry name" value="Spore Coat Polysaccharide Biosynthesis Protein SpsA, Chain A"/>
    <property type="match status" value="1"/>
</dbReference>
<evidence type="ECO:0000313" key="3">
    <source>
        <dbReference type="Proteomes" id="UP000594260"/>
    </source>
</evidence>
<sequence length="368" mass="41473">MDSAGPILISVIIPVHNSAKYLKECLDSILTQTFPLSQVEVSVWDDCSTDNSLQMVEEFRTSLENRGGRLVIGGSNGDQQPKGCGFAKNKAIEQSSGEFLCFLDSDDVIAPRRLEAQLAEARKKKENGCDAATHGPQHVLVGSRFHRIPEASTARYTQWANTLPQHLLDVQVFTSHGPTIIMPTWFCARETYSRIPGGFSEQGKGTPEDLIFFYKHLDLGGSIRRVDEDLLMYRYHPNATTFSISEETIWELRLRRLEERLLICPGGWQGFTIWNAGKQGKRFYRGLCQKARSKVRGFCDVDPKKIARGEYVFEESPLRPKPRLPIVHFTQVRPPLVICVKINLMPGGFEENLASLGLTEGRDYVHFA</sequence>
<dbReference type="EnsemblMetazoa" id="XM_022803738">
    <property type="protein sequence ID" value="XP_022659473"/>
    <property type="gene ID" value="LOC111249636"/>
</dbReference>
<dbReference type="GeneID" id="111249636"/>
<dbReference type="Proteomes" id="UP000594260">
    <property type="component" value="Unplaced"/>
</dbReference>
<dbReference type="Pfam" id="PF00535">
    <property type="entry name" value="Glycos_transf_2"/>
    <property type="match status" value="1"/>
</dbReference>
<evidence type="ECO:0000259" key="1">
    <source>
        <dbReference type="Pfam" id="PF00535"/>
    </source>
</evidence>
<dbReference type="RefSeq" id="XP_022659473.1">
    <property type="nucleotide sequence ID" value="XM_022803738.1"/>
</dbReference>
<dbReference type="OrthoDB" id="206708at2759"/>
<dbReference type="InterPro" id="IPR001173">
    <property type="entry name" value="Glyco_trans_2-like"/>
</dbReference>
<dbReference type="EnsemblMetazoa" id="XM_022803740">
    <property type="protein sequence ID" value="XP_022659475"/>
    <property type="gene ID" value="LOC111249636"/>
</dbReference>
<evidence type="ECO:0000313" key="2">
    <source>
        <dbReference type="EnsemblMetazoa" id="XP_022659475"/>
    </source>
</evidence>
<dbReference type="PANTHER" id="PTHR22916">
    <property type="entry name" value="GLYCOSYLTRANSFERASE"/>
    <property type="match status" value="1"/>
</dbReference>
<dbReference type="PANTHER" id="PTHR22916:SF3">
    <property type="entry name" value="UDP-GLCNAC:BETAGAL BETA-1,3-N-ACETYLGLUCOSAMINYLTRANSFERASE-LIKE PROTEIN 1"/>
    <property type="match status" value="1"/>
</dbReference>
<dbReference type="GO" id="GO:0016758">
    <property type="term" value="F:hexosyltransferase activity"/>
    <property type="evidence" value="ECO:0007669"/>
    <property type="project" value="UniProtKB-ARBA"/>
</dbReference>
<reference evidence="2" key="1">
    <citation type="submission" date="2021-01" db="UniProtKB">
        <authorList>
            <consortium name="EnsemblMetazoa"/>
        </authorList>
    </citation>
    <scope>IDENTIFICATION</scope>
</reference>
<accession>A0A7M7K2P3</accession>
<dbReference type="KEGG" id="vde:111249636"/>
<dbReference type="InParanoid" id="A0A7M7K2P3"/>
<dbReference type="AlphaFoldDB" id="A0A7M7K2P3"/>
<feature type="domain" description="Glycosyltransferase 2-like" evidence="1">
    <location>
        <begin position="10"/>
        <end position="134"/>
    </location>
</feature>
<name>A0A7M7K2P3_VARDE</name>
<dbReference type="SUPFAM" id="SSF53448">
    <property type="entry name" value="Nucleotide-diphospho-sugar transferases"/>
    <property type="match status" value="1"/>
</dbReference>